<dbReference type="SUPFAM" id="SSF46689">
    <property type="entry name" value="Homeodomain-like"/>
    <property type="match status" value="2"/>
</dbReference>
<dbReference type="InterPro" id="IPR014710">
    <property type="entry name" value="RmlC-like_jellyroll"/>
</dbReference>
<feature type="domain" description="HTH araC/xylS-type" evidence="4">
    <location>
        <begin position="188"/>
        <end position="286"/>
    </location>
</feature>
<evidence type="ECO:0000256" key="2">
    <source>
        <dbReference type="ARBA" id="ARBA00023125"/>
    </source>
</evidence>
<keyword evidence="3" id="KW-0804">Transcription</keyword>
<dbReference type="AlphaFoldDB" id="A0A9X1VTB1"/>
<evidence type="ECO:0000259" key="4">
    <source>
        <dbReference type="PROSITE" id="PS01124"/>
    </source>
</evidence>
<dbReference type="InterPro" id="IPR020449">
    <property type="entry name" value="Tscrpt_reg_AraC-type_HTH"/>
</dbReference>
<dbReference type="Gene3D" id="1.10.10.60">
    <property type="entry name" value="Homeodomain-like"/>
    <property type="match status" value="2"/>
</dbReference>
<dbReference type="Pfam" id="PF12833">
    <property type="entry name" value="HTH_18"/>
    <property type="match status" value="1"/>
</dbReference>
<evidence type="ECO:0000256" key="1">
    <source>
        <dbReference type="ARBA" id="ARBA00023015"/>
    </source>
</evidence>
<evidence type="ECO:0000256" key="3">
    <source>
        <dbReference type="ARBA" id="ARBA00023163"/>
    </source>
</evidence>
<comment type="caution">
    <text evidence="5">The sequence shown here is derived from an EMBL/GenBank/DDBJ whole genome shotgun (WGS) entry which is preliminary data.</text>
</comment>
<dbReference type="InterPro" id="IPR003313">
    <property type="entry name" value="AraC-bd"/>
</dbReference>
<dbReference type="SUPFAM" id="SSF51215">
    <property type="entry name" value="Regulatory protein AraC"/>
    <property type="match status" value="1"/>
</dbReference>
<evidence type="ECO:0000313" key="6">
    <source>
        <dbReference type="Proteomes" id="UP001139369"/>
    </source>
</evidence>
<dbReference type="InterPro" id="IPR009057">
    <property type="entry name" value="Homeodomain-like_sf"/>
</dbReference>
<keyword evidence="6" id="KW-1185">Reference proteome</keyword>
<sequence>MNNTSKILGQKIIALPKAVIKNLEQNLLTNRFYVSDLGFYPEADNHYRINEKGVDKYIFIYCVKGKGSVVINGKRQRIEPNQFCIIPKNVKYEFKSDELDPWSIYWFYYSGALAPELYNRYKLTKYKYVPYSVDRIQVFEKVFNLFNGNNQDHLLEYASLLCLSFIGDFIYCDLDKNSSVKKEETLVDSIKKFLLNNLDKKFSLEEIAKKYNYSKSHLQVKFKKETGYPLHVFFNLKKIQKACEYLSYTELSVKEISFKVGIEDPLYFSRLFKNFMGKSPTSYRKEDDSK</sequence>
<dbReference type="PROSITE" id="PS01124">
    <property type="entry name" value="HTH_ARAC_FAMILY_2"/>
    <property type="match status" value="1"/>
</dbReference>
<dbReference type="PROSITE" id="PS00041">
    <property type="entry name" value="HTH_ARAC_FAMILY_1"/>
    <property type="match status" value="1"/>
</dbReference>
<reference evidence="5" key="1">
    <citation type="submission" date="2022-02" db="EMBL/GenBank/DDBJ databases">
        <title>Polaribacter sp. MSW13, isolated from seawater.</title>
        <authorList>
            <person name="Kristyanto S."/>
            <person name="Jung J."/>
            <person name="Jeon C.O."/>
        </authorList>
    </citation>
    <scope>NUCLEOTIDE SEQUENCE</scope>
    <source>
        <strain evidence="5">MSW13</strain>
    </source>
</reference>
<keyword evidence="2" id="KW-0238">DNA-binding</keyword>
<dbReference type="SMART" id="SM00342">
    <property type="entry name" value="HTH_ARAC"/>
    <property type="match status" value="1"/>
</dbReference>
<dbReference type="GO" id="GO:0003700">
    <property type="term" value="F:DNA-binding transcription factor activity"/>
    <property type="evidence" value="ECO:0007669"/>
    <property type="project" value="InterPro"/>
</dbReference>
<dbReference type="RefSeq" id="WP_242178134.1">
    <property type="nucleotide sequence ID" value="NZ_JAKQYM010000004.1"/>
</dbReference>
<dbReference type="PRINTS" id="PR00032">
    <property type="entry name" value="HTHARAC"/>
</dbReference>
<name>A0A9X1VTB1_9FLAO</name>
<organism evidence="5 6">
    <name type="scientific">Polaribacter marinus</name>
    <dbReference type="NCBI Taxonomy" id="2916838"/>
    <lineage>
        <taxon>Bacteria</taxon>
        <taxon>Pseudomonadati</taxon>
        <taxon>Bacteroidota</taxon>
        <taxon>Flavobacteriia</taxon>
        <taxon>Flavobacteriales</taxon>
        <taxon>Flavobacteriaceae</taxon>
    </lineage>
</organism>
<dbReference type="InterPro" id="IPR037923">
    <property type="entry name" value="HTH-like"/>
</dbReference>
<keyword evidence="1" id="KW-0805">Transcription regulation</keyword>
<dbReference type="InterPro" id="IPR018062">
    <property type="entry name" value="HTH_AraC-typ_CS"/>
</dbReference>
<dbReference type="CDD" id="cd06986">
    <property type="entry name" value="cupin_MmsR-like_N"/>
    <property type="match status" value="1"/>
</dbReference>
<dbReference type="Pfam" id="PF02311">
    <property type="entry name" value="AraC_binding"/>
    <property type="match status" value="1"/>
</dbReference>
<dbReference type="EMBL" id="JAKQYM010000004">
    <property type="protein sequence ID" value="MCI2229006.1"/>
    <property type="molecule type" value="Genomic_DNA"/>
</dbReference>
<gene>
    <name evidence="5" type="ORF">MC378_07490</name>
</gene>
<protein>
    <submittedName>
        <fullName evidence="5">AraC family transcriptional regulator</fullName>
    </submittedName>
</protein>
<proteinExistence type="predicted"/>
<dbReference type="Proteomes" id="UP001139369">
    <property type="component" value="Unassembled WGS sequence"/>
</dbReference>
<dbReference type="GO" id="GO:0043565">
    <property type="term" value="F:sequence-specific DNA binding"/>
    <property type="evidence" value="ECO:0007669"/>
    <property type="project" value="InterPro"/>
</dbReference>
<evidence type="ECO:0000313" key="5">
    <source>
        <dbReference type="EMBL" id="MCI2229006.1"/>
    </source>
</evidence>
<dbReference type="Gene3D" id="2.60.120.10">
    <property type="entry name" value="Jelly Rolls"/>
    <property type="match status" value="1"/>
</dbReference>
<dbReference type="InterPro" id="IPR018060">
    <property type="entry name" value="HTH_AraC"/>
</dbReference>
<dbReference type="PANTHER" id="PTHR43280">
    <property type="entry name" value="ARAC-FAMILY TRANSCRIPTIONAL REGULATOR"/>
    <property type="match status" value="1"/>
</dbReference>
<dbReference type="PANTHER" id="PTHR43280:SF30">
    <property type="entry name" value="MMSAB OPERON REGULATORY PROTEIN"/>
    <property type="match status" value="1"/>
</dbReference>
<accession>A0A9X1VTB1</accession>